<dbReference type="PATRIC" id="fig|565050.3.peg.1853"/>
<dbReference type="CDD" id="cd00531">
    <property type="entry name" value="NTF2_like"/>
    <property type="match status" value="1"/>
</dbReference>
<evidence type="ECO:0000313" key="2">
    <source>
        <dbReference type="EMBL" id="ACL95358.1"/>
    </source>
</evidence>
<accession>A0A0H3C8F7</accession>
<evidence type="ECO:0000313" key="3">
    <source>
        <dbReference type="Proteomes" id="UP000001364"/>
    </source>
</evidence>
<protein>
    <submittedName>
        <fullName evidence="2">SnoaL-like domain protein</fullName>
    </submittedName>
</protein>
<dbReference type="RefSeq" id="WP_010919683.1">
    <property type="nucleotide sequence ID" value="NC_011916.1"/>
</dbReference>
<dbReference type="RefSeq" id="YP_002517266.1">
    <property type="nucleotide sequence ID" value="NC_011916.1"/>
</dbReference>
<dbReference type="Pfam" id="PF13577">
    <property type="entry name" value="SnoaL_4"/>
    <property type="match status" value="1"/>
</dbReference>
<dbReference type="KEGG" id="ccs:CCNA_01893"/>
<name>A0A0H3C8F7_CAUVN</name>
<feature type="domain" description="SnoaL-like" evidence="1">
    <location>
        <begin position="12"/>
        <end position="136"/>
    </location>
</feature>
<sequence length="180" mass="20621">MRPRMADQPNLQQLWDSEQIRQCLYRYCRGIDRMDETALRSVAWPEGPDQHGSFTGTASEFVDWALKILPHVERGVHQVHNVMIAFEGETAAAVESVFTALHRQPDDDGSLVVLHMCGRYLDRFEKRNGEWRIAARQVIFDWIEKYAPTPGVHPERFGARTPVGGRFPDDPLYPFLGQGD</sequence>
<gene>
    <name evidence="2" type="ordered locus">CCNA_01893</name>
</gene>
<dbReference type="SMR" id="A0A0H3C8F7"/>
<organism evidence="2 3">
    <name type="scientific">Caulobacter vibrioides (strain NA1000 / CB15N)</name>
    <name type="common">Caulobacter crescentus</name>
    <dbReference type="NCBI Taxonomy" id="565050"/>
    <lineage>
        <taxon>Bacteria</taxon>
        <taxon>Pseudomonadati</taxon>
        <taxon>Pseudomonadota</taxon>
        <taxon>Alphaproteobacteria</taxon>
        <taxon>Caulobacterales</taxon>
        <taxon>Caulobacteraceae</taxon>
        <taxon>Caulobacter</taxon>
    </lineage>
</organism>
<dbReference type="InterPro" id="IPR032710">
    <property type="entry name" value="NTF2-like_dom_sf"/>
</dbReference>
<dbReference type="InterPro" id="IPR037401">
    <property type="entry name" value="SnoaL-like"/>
</dbReference>
<dbReference type="OrthoDB" id="7191104at2"/>
<dbReference type="AlphaFoldDB" id="A0A0H3C8F7"/>
<keyword evidence="3" id="KW-1185">Reference proteome</keyword>
<dbReference type="HOGENOM" id="CLU_106738_0_0_5"/>
<proteinExistence type="predicted"/>
<dbReference type="GeneID" id="7331441"/>
<dbReference type="Proteomes" id="UP000001364">
    <property type="component" value="Chromosome"/>
</dbReference>
<reference evidence="2 3" key="1">
    <citation type="journal article" date="2010" name="J. Bacteriol.">
        <title>The genetic basis of laboratory adaptation in Caulobacter crescentus.</title>
        <authorList>
            <person name="Marks M.E."/>
            <person name="Castro-Rojas C.M."/>
            <person name="Teiling C."/>
            <person name="Du L."/>
            <person name="Kapatral V."/>
            <person name="Walunas T.L."/>
            <person name="Crosson S."/>
        </authorList>
    </citation>
    <scope>NUCLEOTIDE SEQUENCE [LARGE SCALE GENOMIC DNA]</scope>
    <source>
        <strain evidence="3">NA1000 / CB15N</strain>
    </source>
</reference>
<dbReference type="SUPFAM" id="SSF54427">
    <property type="entry name" value="NTF2-like"/>
    <property type="match status" value="1"/>
</dbReference>
<evidence type="ECO:0000259" key="1">
    <source>
        <dbReference type="Pfam" id="PF13577"/>
    </source>
</evidence>
<dbReference type="Gene3D" id="3.10.450.50">
    <property type="match status" value="1"/>
</dbReference>
<dbReference type="EMBL" id="CP001340">
    <property type="protein sequence ID" value="ACL95358.1"/>
    <property type="molecule type" value="Genomic_DNA"/>
</dbReference>